<feature type="transmembrane region" description="Helical" evidence="2">
    <location>
        <begin position="80"/>
        <end position="102"/>
    </location>
</feature>
<reference evidence="3" key="2">
    <citation type="submission" date="2021-04" db="EMBL/GenBank/DDBJ databases">
        <authorList>
            <person name="Gilroy R."/>
        </authorList>
    </citation>
    <scope>NUCLEOTIDE SEQUENCE</scope>
    <source>
        <strain evidence="3">CHK179-7159</strain>
    </source>
</reference>
<reference evidence="3" key="1">
    <citation type="journal article" date="2021" name="PeerJ">
        <title>Extensive microbial diversity within the chicken gut microbiome revealed by metagenomics and culture.</title>
        <authorList>
            <person name="Gilroy R."/>
            <person name="Ravi A."/>
            <person name="Getino M."/>
            <person name="Pursley I."/>
            <person name="Horton D.L."/>
            <person name="Alikhan N.F."/>
            <person name="Baker D."/>
            <person name="Gharbi K."/>
            <person name="Hall N."/>
            <person name="Watson M."/>
            <person name="Adriaenssens E.M."/>
            <person name="Foster-Nyarko E."/>
            <person name="Jarju S."/>
            <person name="Secka A."/>
            <person name="Antonio M."/>
            <person name="Oren A."/>
            <person name="Chaudhuri R.R."/>
            <person name="La Ragione R."/>
            <person name="Hildebrand F."/>
            <person name="Pallen M.J."/>
        </authorList>
    </citation>
    <scope>NUCLEOTIDE SEQUENCE</scope>
    <source>
        <strain evidence="3">CHK179-7159</strain>
    </source>
</reference>
<dbReference type="EMBL" id="DWYY01000058">
    <property type="protein sequence ID" value="HJA92509.1"/>
    <property type="molecule type" value="Genomic_DNA"/>
</dbReference>
<evidence type="ECO:0000256" key="2">
    <source>
        <dbReference type="SAM" id="Phobius"/>
    </source>
</evidence>
<feature type="region of interest" description="Disordered" evidence="1">
    <location>
        <begin position="162"/>
        <end position="186"/>
    </location>
</feature>
<evidence type="ECO:0000313" key="4">
    <source>
        <dbReference type="Proteomes" id="UP000886858"/>
    </source>
</evidence>
<evidence type="ECO:0000256" key="1">
    <source>
        <dbReference type="SAM" id="MobiDB-lite"/>
    </source>
</evidence>
<accession>A0A9D2I6E5</accession>
<dbReference type="AlphaFoldDB" id="A0A9D2I6E5"/>
<feature type="transmembrane region" description="Helical" evidence="2">
    <location>
        <begin position="48"/>
        <end position="74"/>
    </location>
</feature>
<sequence length="186" mass="19675">MYYDTQSSQRPEHDGKRNVWKIILFAVLLLCALPVLIPLSLCAAGGILVVALCVAGAALAAILAVAGGLLGLGFCGLGGLLFLAGMQLAALIGIGFGAVLIFLAPASGLAILGASLLITGAGVLCWLALWQIIKLLVKGFPSLVNWVRRMLFERRMPKRRKMQTAEDAHEATMDGEEVRKGAGYDE</sequence>
<dbReference type="Proteomes" id="UP000886858">
    <property type="component" value="Unassembled WGS sequence"/>
</dbReference>
<feature type="transmembrane region" description="Helical" evidence="2">
    <location>
        <begin position="20"/>
        <end position="41"/>
    </location>
</feature>
<name>A0A9D2I6E5_9FIRM</name>
<comment type="caution">
    <text evidence="3">The sequence shown here is derived from an EMBL/GenBank/DDBJ whole genome shotgun (WGS) entry which is preliminary data.</text>
</comment>
<keyword evidence="2" id="KW-0472">Membrane</keyword>
<keyword evidence="2" id="KW-0812">Transmembrane</keyword>
<gene>
    <name evidence="3" type="ORF">H9717_05270</name>
</gene>
<organism evidence="3 4">
    <name type="scientific">Candidatus Eisenbergiella merdipullorum</name>
    <dbReference type="NCBI Taxonomy" id="2838553"/>
    <lineage>
        <taxon>Bacteria</taxon>
        <taxon>Bacillati</taxon>
        <taxon>Bacillota</taxon>
        <taxon>Clostridia</taxon>
        <taxon>Lachnospirales</taxon>
        <taxon>Lachnospiraceae</taxon>
        <taxon>Eisenbergiella</taxon>
    </lineage>
</organism>
<protein>
    <submittedName>
        <fullName evidence="3">Uncharacterized protein</fullName>
    </submittedName>
</protein>
<feature type="transmembrane region" description="Helical" evidence="2">
    <location>
        <begin position="109"/>
        <end position="129"/>
    </location>
</feature>
<feature type="compositionally biased region" description="Basic and acidic residues" evidence="1">
    <location>
        <begin position="163"/>
        <end position="186"/>
    </location>
</feature>
<evidence type="ECO:0000313" key="3">
    <source>
        <dbReference type="EMBL" id="HJA92509.1"/>
    </source>
</evidence>
<keyword evidence="2" id="KW-1133">Transmembrane helix</keyword>
<proteinExistence type="predicted"/>